<feature type="region of interest" description="Disordered" evidence="1">
    <location>
        <begin position="1"/>
        <end position="74"/>
    </location>
</feature>
<sequence length="97" mass="9761">MGESSASSDSLDDIATARSLSPPFSTAGEPEPPPGAGARPRAPPRCKKRPAPAPPPALVRQSVDSPVSGSGSHHARNLAQALVLADEDARSDISAAA</sequence>
<dbReference type="AlphaFoldDB" id="A0A7R9BXE9"/>
<evidence type="ECO:0000256" key="1">
    <source>
        <dbReference type="SAM" id="MobiDB-lite"/>
    </source>
</evidence>
<feature type="compositionally biased region" description="Polar residues" evidence="1">
    <location>
        <begin position="62"/>
        <end position="71"/>
    </location>
</feature>
<protein>
    <submittedName>
        <fullName evidence="2">Uncharacterized protein</fullName>
    </submittedName>
</protein>
<dbReference type="EMBL" id="CAJPEX010003825">
    <property type="protein sequence ID" value="CAG0922583.1"/>
    <property type="molecule type" value="Genomic_DNA"/>
</dbReference>
<evidence type="ECO:0000313" key="2">
    <source>
        <dbReference type="EMBL" id="CAD7282431.1"/>
    </source>
</evidence>
<name>A0A7R9BXE9_9CRUS</name>
<reference evidence="2" key="1">
    <citation type="submission" date="2020-11" db="EMBL/GenBank/DDBJ databases">
        <authorList>
            <person name="Tran Van P."/>
        </authorList>
    </citation>
    <scope>NUCLEOTIDE SEQUENCE</scope>
</reference>
<keyword evidence="3" id="KW-1185">Reference proteome</keyword>
<gene>
    <name evidence="2" type="ORF">NMOB1V02_LOCUS10056</name>
</gene>
<accession>A0A7R9BXE9</accession>
<evidence type="ECO:0000313" key="3">
    <source>
        <dbReference type="Proteomes" id="UP000678499"/>
    </source>
</evidence>
<organism evidence="2">
    <name type="scientific">Notodromas monacha</name>
    <dbReference type="NCBI Taxonomy" id="399045"/>
    <lineage>
        <taxon>Eukaryota</taxon>
        <taxon>Metazoa</taxon>
        <taxon>Ecdysozoa</taxon>
        <taxon>Arthropoda</taxon>
        <taxon>Crustacea</taxon>
        <taxon>Oligostraca</taxon>
        <taxon>Ostracoda</taxon>
        <taxon>Podocopa</taxon>
        <taxon>Podocopida</taxon>
        <taxon>Cypridocopina</taxon>
        <taxon>Cypridoidea</taxon>
        <taxon>Cyprididae</taxon>
        <taxon>Notodromas</taxon>
    </lineage>
</organism>
<dbReference type="EMBL" id="OA885862">
    <property type="protein sequence ID" value="CAD7282431.1"/>
    <property type="molecule type" value="Genomic_DNA"/>
</dbReference>
<dbReference type="Proteomes" id="UP000678499">
    <property type="component" value="Unassembled WGS sequence"/>
</dbReference>
<proteinExistence type="predicted"/>